<gene>
    <name evidence="1" type="ORF">AAE3_LOCUS3378</name>
</gene>
<reference evidence="1 2" key="1">
    <citation type="submission" date="2020-01" db="EMBL/GenBank/DDBJ databases">
        <authorList>
            <person name="Gupta K D."/>
        </authorList>
    </citation>
    <scope>NUCLEOTIDE SEQUENCE [LARGE SCALE GENOMIC DNA]</scope>
</reference>
<dbReference type="Proteomes" id="UP000467700">
    <property type="component" value="Unassembled WGS sequence"/>
</dbReference>
<evidence type="ECO:0000313" key="2">
    <source>
        <dbReference type="Proteomes" id="UP000467700"/>
    </source>
</evidence>
<organism evidence="1 2">
    <name type="scientific">Cyclocybe aegerita</name>
    <name type="common">Black poplar mushroom</name>
    <name type="synonym">Agrocybe aegerita</name>
    <dbReference type="NCBI Taxonomy" id="1973307"/>
    <lineage>
        <taxon>Eukaryota</taxon>
        <taxon>Fungi</taxon>
        <taxon>Dikarya</taxon>
        <taxon>Basidiomycota</taxon>
        <taxon>Agaricomycotina</taxon>
        <taxon>Agaricomycetes</taxon>
        <taxon>Agaricomycetidae</taxon>
        <taxon>Agaricales</taxon>
        <taxon>Agaricineae</taxon>
        <taxon>Bolbitiaceae</taxon>
        <taxon>Cyclocybe</taxon>
    </lineage>
</organism>
<name>A0A8S0W8G4_CYCAE</name>
<accession>A0A8S0W8G4</accession>
<dbReference type="InterPro" id="IPR036047">
    <property type="entry name" value="F-box-like_dom_sf"/>
</dbReference>
<dbReference type="EMBL" id="CACVBS010000032">
    <property type="protein sequence ID" value="CAA7261316.1"/>
    <property type="molecule type" value="Genomic_DNA"/>
</dbReference>
<sequence>MAHFMCTACGEERHFSVESPSIPCASWRNKGPHCPLCIRIKPLKDRIAQTRAFMAHLEAHCATIMSGINTFHDPFTALLPTELASRILGFCVDSEHDTEIQVPLALSAVSKRWRAIARSTPSLWASIPLRLNRSLLMRSWYEEMLRAILQLSEKKPFSININIKNSDRGDPMPAQFYRSMETLNAHWYHCRDLSMEMPLHLLNTLRGDSRGAPALRYLSIHINDSADNEDIHQTAKLDLGAPLPAPDTICLSSYNSSCGFDRISVDWRNVTNASLSGSQIHKCHALFMAAPQLRECRLRSVVGSDSNGGAIHPNTRIIHTHLTELHVQIFADETSLFFEPLSFPSLKILACETTDQSLDPLSSFLIRSSCPITSLAIAELHEDTMAVDQDAFLNLLRSVPTLEELKIYGIPPCRNFFEMLSDNKENSAREQGHFLPLLTRLTFDQKAISFDIPWPEVCVAVKARASRDRAGRGMGVLQQFCWSVANHDGWHGYYNIDQGSLKVFEQLIADGLDIRLIREGEDIVLYSIAHSDSLYGK</sequence>
<dbReference type="Gene3D" id="1.20.1280.50">
    <property type="match status" value="1"/>
</dbReference>
<comment type="caution">
    <text evidence="1">The sequence shown here is derived from an EMBL/GenBank/DDBJ whole genome shotgun (WGS) entry which is preliminary data.</text>
</comment>
<protein>
    <recommendedName>
        <fullName evidence="3">F-box domain-containing protein</fullName>
    </recommendedName>
</protein>
<dbReference type="SUPFAM" id="SSF81383">
    <property type="entry name" value="F-box domain"/>
    <property type="match status" value="1"/>
</dbReference>
<evidence type="ECO:0000313" key="1">
    <source>
        <dbReference type="EMBL" id="CAA7261316.1"/>
    </source>
</evidence>
<dbReference type="OrthoDB" id="2909371at2759"/>
<keyword evidence="2" id="KW-1185">Reference proteome</keyword>
<proteinExistence type="predicted"/>
<evidence type="ECO:0008006" key="3">
    <source>
        <dbReference type="Google" id="ProtNLM"/>
    </source>
</evidence>
<dbReference type="AlphaFoldDB" id="A0A8S0W8G4"/>